<sequence>MAVPDVPGHDSSDTFLENSHLTYIVPFTTKFNPDEALRQGGGSFETKLAGIELRDQLFFDETVDVYLILRTQCADEQTLRLHLRRLVITLDAQILNSHSQDLSSPPASETIYSGGIEDVEDAFIVADEADDGTKFVYAVWKLSVFLGRPRIRLQMPSVVFSGTAGLKQADPDKSPDQRDGYMLSCVPSGMNMLDSFANDPMLGGIKPCLSAQRVARVAPATQSKDSLRRINGLQNLKLKIFPLLHCRVRFSRPNTSPPSPALIALVETDFTPYFDCEASLNQISLQVTNGNAEDLNNQPGMRLPLSCVAHDHLTFLYKLTPSQLDLATTKAPIRDRELIITIEISILVRSETEPNPCTPKLSMTWTTPLDFTLPVNPGFGQPMTQPIQRSHRPSQLSISGGVDSQPLVSPSVIRPDALPSLEAAARSATETALPDFGITLTFTGPEKPVYVGEEFIWTVFVVNRCRPSSMIAAASPGHFSYSSIITTNSAAAAASQSRKLMLLVVPHRRRNEGGAAGALGRPLLHRGSHTTMMMTGKRDPLVADAVLDENVVYAMQKAGGVDNAEVVCLSADVRVGPLAPNACAVVELRFLALREGVVGVEAVKVVDLASQEHVDVRELPLVVVRKRGEEQ</sequence>
<dbReference type="InterPro" id="IPR024662">
    <property type="entry name" value="Trs65"/>
</dbReference>
<evidence type="ECO:0000313" key="2">
    <source>
        <dbReference type="EMBL" id="KAK0729355.1"/>
    </source>
</evidence>
<dbReference type="InterPro" id="IPR055420">
    <property type="entry name" value="IgD3_Trs65"/>
</dbReference>
<dbReference type="GO" id="GO:0006891">
    <property type="term" value="P:intra-Golgi vesicle-mediated transport"/>
    <property type="evidence" value="ECO:0007669"/>
    <property type="project" value="InterPro"/>
</dbReference>
<dbReference type="Pfam" id="PF12735">
    <property type="entry name" value="IgD3_Trs65"/>
    <property type="match status" value="1"/>
</dbReference>
<name>A0AA40B806_9PEZI</name>
<dbReference type="Proteomes" id="UP001172159">
    <property type="component" value="Unassembled WGS sequence"/>
</dbReference>
<gene>
    <name evidence="2" type="ORF">B0T21DRAFT_336175</name>
</gene>
<dbReference type="PANTHER" id="PTHR28159:SF1">
    <property type="entry name" value="TRAFFICKING PROTEIN PARTICLE COMPLEX II-SPECIFIC SUBUNIT 65"/>
    <property type="match status" value="1"/>
</dbReference>
<comment type="caution">
    <text evidence="2">The sequence shown here is derived from an EMBL/GenBank/DDBJ whole genome shotgun (WGS) entry which is preliminary data.</text>
</comment>
<dbReference type="GO" id="GO:0005802">
    <property type="term" value="C:trans-Golgi network"/>
    <property type="evidence" value="ECO:0007669"/>
    <property type="project" value="TreeGrafter"/>
</dbReference>
<dbReference type="PANTHER" id="PTHR28159">
    <property type="entry name" value="TRAFFICKING PROTEIN PARTICLE COMPLEX II-SPECIFIC SUBUNIT 65"/>
    <property type="match status" value="1"/>
</dbReference>
<dbReference type="GO" id="GO:1990071">
    <property type="term" value="C:TRAPPII protein complex"/>
    <property type="evidence" value="ECO:0007669"/>
    <property type="project" value="InterPro"/>
</dbReference>
<reference evidence="2" key="1">
    <citation type="submission" date="2023-06" db="EMBL/GenBank/DDBJ databases">
        <title>Genome-scale phylogeny and comparative genomics of the fungal order Sordariales.</title>
        <authorList>
            <consortium name="Lawrence Berkeley National Laboratory"/>
            <person name="Hensen N."/>
            <person name="Bonometti L."/>
            <person name="Westerberg I."/>
            <person name="Brannstrom I.O."/>
            <person name="Guillou S."/>
            <person name="Cros-Aarteil S."/>
            <person name="Calhoun S."/>
            <person name="Haridas S."/>
            <person name="Kuo A."/>
            <person name="Mondo S."/>
            <person name="Pangilinan J."/>
            <person name="Riley R."/>
            <person name="Labutti K."/>
            <person name="Andreopoulos B."/>
            <person name="Lipzen A."/>
            <person name="Chen C."/>
            <person name="Yanf M."/>
            <person name="Daum C."/>
            <person name="Ng V."/>
            <person name="Clum A."/>
            <person name="Steindorff A."/>
            <person name="Ohm R."/>
            <person name="Martin F."/>
            <person name="Silar P."/>
            <person name="Natvig D."/>
            <person name="Lalanne C."/>
            <person name="Gautier V."/>
            <person name="Ament-Velasquez S.L."/>
            <person name="Kruys A."/>
            <person name="Hutchinson M.I."/>
            <person name="Powell A.J."/>
            <person name="Barry K."/>
            <person name="Miller A.N."/>
            <person name="Grigoriev I.V."/>
            <person name="Debuchy R."/>
            <person name="Gladieux P."/>
            <person name="Thoren M.H."/>
            <person name="Johannesson H."/>
        </authorList>
    </citation>
    <scope>NUCLEOTIDE SEQUENCE</scope>
    <source>
        <strain evidence="2">CBS 540.89</strain>
    </source>
</reference>
<dbReference type="EMBL" id="JAUKTV010000009">
    <property type="protein sequence ID" value="KAK0729355.1"/>
    <property type="molecule type" value="Genomic_DNA"/>
</dbReference>
<evidence type="ECO:0000313" key="3">
    <source>
        <dbReference type="Proteomes" id="UP001172159"/>
    </source>
</evidence>
<feature type="domain" description="Trafficking protein particle complex II-specific subunit 65 IgD3" evidence="1">
    <location>
        <begin position="414"/>
        <end position="624"/>
    </location>
</feature>
<dbReference type="AlphaFoldDB" id="A0AA40B806"/>
<evidence type="ECO:0000259" key="1">
    <source>
        <dbReference type="Pfam" id="PF12735"/>
    </source>
</evidence>
<accession>A0AA40B806</accession>
<keyword evidence="3" id="KW-1185">Reference proteome</keyword>
<protein>
    <submittedName>
        <fullName evidence="2">TRAPP trafficking subunit Trs65-domain-containing protein</fullName>
    </submittedName>
</protein>
<proteinExistence type="predicted"/>
<organism evidence="2 3">
    <name type="scientific">Apiosordaria backusii</name>
    <dbReference type="NCBI Taxonomy" id="314023"/>
    <lineage>
        <taxon>Eukaryota</taxon>
        <taxon>Fungi</taxon>
        <taxon>Dikarya</taxon>
        <taxon>Ascomycota</taxon>
        <taxon>Pezizomycotina</taxon>
        <taxon>Sordariomycetes</taxon>
        <taxon>Sordariomycetidae</taxon>
        <taxon>Sordariales</taxon>
        <taxon>Lasiosphaeriaceae</taxon>
        <taxon>Apiosordaria</taxon>
    </lineage>
</organism>